<gene>
    <name evidence="2" type="ORF">UT10_C0009G0018</name>
</gene>
<evidence type="ECO:0000313" key="3">
    <source>
        <dbReference type="Proteomes" id="UP000033944"/>
    </source>
</evidence>
<sequence>MNKGGLKSSLKNIDDGLESLNSNGNKSGDRSEKIVKLIFKGVIPIVLIVCGVALLFAKIPGWGVLLGLPMVVMGTIFMIYAYDEMIQKEIEPIEGEFMNCNICGKPTPKLPGVEPEDAICPSCTKDWQ</sequence>
<organism evidence="2 3">
    <name type="scientific">Candidatus Woesebacteria bacterium GW2011_GWB1_38_8b</name>
    <dbReference type="NCBI Taxonomy" id="1618571"/>
    <lineage>
        <taxon>Bacteria</taxon>
        <taxon>Candidatus Woeseibacteriota</taxon>
    </lineage>
</organism>
<dbReference type="Proteomes" id="UP000033944">
    <property type="component" value="Unassembled WGS sequence"/>
</dbReference>
<feature type="transmembrane region" description="Helical" evidence="1">
    <location>
        <begin position="37"/>
        <end position="56"/>
    </location>
</feature>
<evidence type="ECO:0000313" key="2">
    <source>
        <dbReference type="EMBL" id="KKQ87214.1"/>
    </source>
</evidence>
<keyword evidence="1" id="KW-1133">Transmembrane helix</keyword>
<name>A0A0G0NMU7_9BACT</name>
<keyword evidence="1" id="KW-0812">Transmembrane</keyword>
<proteinExistence type="predicted"/>
<reference evidence="2 3" key="1">
    <citation type="journal article" date="2015" name="Nature">
        <title>rRNA introns, odd ribosomes, and small enigmatic genomes across a large radiation of phyla.</title>
        <authorList>
            <person name="Brown C.T."/>
            <person name="Hug L.A."/>
            <person name="Thomas B.C."/>
            <person name="Sharon I."/>
            <person name="Castelle C.J."/>
            <person name="Singh A."/>
            <person name="Wilkins M.J."/>
            <person name="Williams K.H."/>
            <person name="Banfield J.F."/>
        </authorList>
    </citation>
    <scope>NUCLEOTIDE SEQUENCE [LARGE SCALE GENOMIC DNA]</scope>
</reference>
<comment type="caution">
    <text evidence="2">The sequence shown here is derived from an EMBL/GenBank/DDBJ whole genome shotgun (WGS) entry which is preliminary data.</text>
</comment>
<dbReference type="EMBL" id="LBVN01000009">
    <property type="protein sequence ID" value="KKQ87214.1"/>
    <property type="molecule type" value="Genomic_DNA"/>
</dbReference>
<feature type="transmembrane region" description="Helical" evidence="1">
    <location>
        <begin position="62"/>
        <end position="82"/>
    </location>
</feature>
<protein>
    <submittedName>
        <fullName evidence="2">Uncharacterized protein</fullName>
    </submittedName>
</protein>
<keyword evidence="1" id="KW-0472">Membrane</keyword>
<accession>A0A0G0NMU7</accession>
<evidence type="ECO:0000256" key="1">
    <source>
        <dbReference type="SAM" id="Phobius"/>
    </source>
</evidence>
<dbReference type="AlphaFoldDB" id="A0A0G0NMU7"/>